<accession>A0ABR2NSH4</accession>
<protein>
    <submittedName>
        <fullName evidence="8">Uncharacterized protein</fullName>
    </submittedName>
</protein>
<dbReference type="PANTHER" id="PTHR46851:SF23">
    <property type="entry name" value="SWIB_MDM2 DOMAIN-CONTAINING PROTEIN"/>
    <property type="match status" value="1"/>
</dbReference>
<dbReference type="Gene3D" id="3.90.70.200">
    <property type="entry name" value="Plus-3 domain"/>
    <property type="match status" value="1"/>
</dbReference>
<dbReference type="Gene3D" id="3.30.40.10">
    <property type="entry name" value="Zinc/RING finger domain, C3HC4 (zinc finger)"/>
    <property type="match status" value="1"/>
</dbReference>
<dbReference type="SMART" id="SM00249">
    <property type="entry name" value="PHD"/>
    <property type="match status" value="1"/>
</dbReference>
<dbReference type="InterPro" id="IPR001965">
    <property type="entry name" value="Znf_PHD"/>
</dbReference>
<dbReference type="InterPro" id="IPR036885">
    <property type="entry name" value="SWIB_MDM2_dom_sf"/>
</dbReference>
<dbReference type="CDD" id="cd15568">
    <property type="entry name" value="PHD5_NSD"/>
    <property type="match status" value="1"/>
</dbReference>
<dbReference type="SUPFAM" id="SSF57903">
    <property type="entry name" value="FYVE/PHD zinc finger"/>
    <property type="match status" value="1"/>
</dbReference>
<feature type="domain" description="Plus3" evidence="6">
    <location>
        <begin position="364"/>
        <end position="493"/>
    </location>
</feature>
<dbReference type="InterPro" id="IPR013083">
    <property type="entry name" value="Znf_RING/FYVE/PHD"/>
</dbReference>
<dbReference type="InterPro" id="IPR036128">
    <property type="entry name" value="Plus3-like_sf"/>
</dbReference>
<dbReference type="SUPFAM" id="SSF47592">
    <property type="entry name" value="SWIB/MDM2 domain"/>
    <property type="match status" value="1"/>
</dbReference>
<dbReference type="EMBL" id="JBBPBN010000105">
    <property type="protein sequence ID" value="KAK8978947.1"/>
    <property type="molecule type" value="Genomic_DNA"/>
</dbReference>
<dbReference type="SMART" id="SM00719">
    <property type="entry name" value="Plus3"/>
    <property type="match status" value="1"/>
</dbReference>
<dbReference type="PROSITE" id="PS51925">
    <property type="entry name" value="SWIB_MDM2"/>
    <property type="match status" value="1"/>
</dbReference>
<dbReference type="PROSITE" id="PS51360">
    <property type="entry name" value="PLUS3"/>
    <property type="match status" value="1"/>
</dbReference>
<evidence type="ECO:0000256" key="4">
    <source>
        <dbReference type="ARBA" id="ARBA00022833"/>
    </source>
</evidence>
<name>A0ABR2NSH4_9ROSI</name>
<evidence type="ECO:0000259" key="7">
    <source>
        <dbReference type="PROSITE" id="PS51925"/>
    </source>
</evidence>
<dbReference type="InterPro" id="IPR011011">
    <property type="entry name" value="Znf_FYVE_PHD"/>
</dbReference>
<evidence type="ECO:0000313" key="8">
    <source>
        <dbReference type="EMBL" id="KAK8978947.1"/>
    </source>
</evidence>
<dbReference type="Pfam" id="PF02201">
    <property type="entry name" value="SWIB"/>
    <property type="match status" value="1"/>
</dbReference>
<dbReference type="InterPro" id="IPR003121">
    <property type="entry name" value="SWIB_MDM2_domain"/>
</dbReference>
<dbReference type="InterPro" id="IPR058668">
    <property type="entry name" value="NERD_dom"/>
</dbReference>
<comment type="similarity">
    <text evidence="1">Belongs to the MDM2/MDM4 family.</text>
</comment>
<sequence>MILSSHIPREMTRKNTRKKEEIAEDYCFFCKDGGLLRVCDHINCLKSFHPQCAGRDDSLLETEDRWLCGWHFCFMCNKPAKFHCFCCPSAVCGRCLCDAEFAVIKGARGLCNRCLELALLIEDKKTVNSDGVKVDFNDGATYEYLFKYYWEVVKEKEGLTSQQLHSSDRLLKNGKNYDIRANYNYREDFRDFEDDSISESDDWRDNQVQCRKKKRGKLSSTKRNGKPKKKEYLGWASKQLAEFLMFIGKDMTQELSQYDVATIVTEYCNKHKLFHPEKKKKVICDEMLQSLLGRKSVNKNGIYKLLTVHFSENMEKSEDSVGFSLEEEDDNASVPCKRQRKSSPDRKFEEKEIATKPQQGYLAAIVSRNIKLVYLKRSLVLELAKQLDTFNDKIVGSFVRVKSDPNDYFHKNSHMLVQVKGIKETLTKEETNSTILLQVSNRLKDVRVCELSDNDFTEEEIKDLNRRMGTRMLERPTVVQLEQKARSLHEDITKHWIKNELVLLQSQINRANEKGWRREYPLTKFHVYMDKTTDA</sequence>
<comment type="caution">
    <text evidence="8">The sequence shown here is derived from an EMBL/GenBank/DDBJ whole genome shotgun (WGS) entry which is preliminary data.</text>
</comment>
<dbReference type="InterPro" id="IPR001876">
    <property type="entry name" value="Znf_RanBP2"/>
</dbReference>
<reference evidence="8 9" key="1">
    <citation type="journal article" date="2024" name="G3 (Bethesda)">
        <title>Genome assembly of Hibiscus sabdariffa L. provides insights into metabolisms of medicinal natural products.</title>
        <authorList>
            <person name="Kim T."/>
        </authorList>
    </citation>
    <scope>NUCLEOTIDE SEQUENCE [LARGE SCALE GENOMIC DNA]</scope>
    <source>
        <strain evidence="8">TK-2024</strain>
        <tissue evidence="8">Old leaves</tissue>
    </source>
</reference>
<evidence type="ECO:0000313" key="9">
    <source>
        <dbReference type="Proteomes" id="UP001396334"/>
    </source>
</evidence>
<feature type="domain" description="DM2" evidence="7">
    <location>
        <begin position="232"/>
        <end position="312"/>
    </location>
</feature>
<keyword evidence="2" id="KW-0479">Metal-binding</keyword>
<dbReference type="Pfam" id="PF03126">
    <property type="entry name" value="Plus-3"/>
    <property type="match status" value="1"/>
</dbReference>
<dbReference type="Pfam" id="PF25980">
    <property type="entry name" value="NERD_plant"/>
    <property type="match status" value="1"/>
</dbReference>
<dbReference type="InterPro" id="IPR004343">
    <property type="entry name" value="Plus-3_dom"/>
</dbReference>
<proteinExistence type="inferred from homology"/>
<gene>
    <name evidence="8" type="ORF">V6N11_007409</name>
</gene>
<evidence type="ECO:0000256" key="3">
    <source>
        <dbReference type="ARBA" id="ARBA00022771"/>
    </source>
</evidence>
<dbReference type="PANTHER" id="PTHR46851">
    <property type="entry name" value="OS01G0884500 PROTEIN"/>
    <property type="match status" value="1"/>
</dbReference>
<keyword evidence="4" id="KW-0862">Zinc</keyword>
<keyword evidence="3" id="KW-0863">Zinc-finger</keyword>
<feature type="compositionally biased region" description="Basic and acidic residues" evidence="5">
    <location>
        <begin position="342"/>
        <end position="351"/>
    </location>
</feature>
<dbReference type="InterPro" id="IPR045894">
    <property type="entry name" value="At5g08430-like"/>
</dbReference>
<evidence type="ECO:0000256" key="5">
    <source>
        <dbReference type="SAM" id="MobiDB-lite"/>
    </source>
</evidence>
<evidence type="ECO:0000256" key="1">
    <source>
        <dbReference type="ARBA" id="ARBA00005803"/>
    </source>
</evidence>
<dbReference type="PROSITE" id="PS01358">
    <property type="entry name" value="ZF_RANBP2_1"/>
    <property type="match status" value="1"/>
</dbReference>
<evidence type="ECO:0000256" key="2">
    <source>
        <dbReference type="ARBA" id="ARBA00022723"/>
    </source>
</evidence>
<dbReference type="SUPFAM" id="SSF159042">
    <property type="entry name" value="Plus3-like"/>
    <property type="match status" value="1"/>
</dbReference>
<dbReference type="CDD" id="cd10567">
    <property type="entry name" value="SWIB-MDM2_like"/>
    <property type="match status" value="1"/>
</dbReference>
<dbReference type="Gene3D" id="1.10.245.10">
    <property type="entry name" value="SWIB/MDM2 domain"/>
    <property type="match status" value="1"/>
</dbReference>
<feature type="region of interest" description="Disordered" evidence="5">
    <location>
        <begin position="321"/>
        <end position="351"/>
    </location>
</feature>
<dbReference type="Proteomes" id="UP001396334">
    <property type="component" value="Unassembled WGS sequence"/>
</dbReference>
<organism evidence="8 9">
    <name type="scientific">Hibiscus sabdariffa</name>
    <name type="common">roselle</name>
    <dbReference type="NCBI Taxonomy" id="183260"/>
    <lineage>
        <taxon>Eukaryota</taxon>
        <taxon>Viridiplantae</taxon>
        <taxon>Streptophyta</taxon>
        <taxon>Embryophyta</taxon>
        <taxon>Tracheophyta</taxon>
        <taxon>Spermatophyta</taxon>
        <taxon>Magnoliopsida</taxon>
        <taxon>eudicotyledons</taxon>
        <taxon>Gunneridae</taxon>
        <taxon>Pentapetalae</taxon>
        <taxon>rosids</taxon>
        <taxon>malvids</taxon>
        <taxon>Malvales</taxon>
        <taxon>Malvaceae</taxon>
        <taxon>Malvoideae</taxon>
        <taxon>Hibiscus</taxon>
    </lineage>
</organism>
<evidence type="ECO:0000259" key="6">
    <source>
        <dbReference type="PROSITE" id="PS51360"/>
    </source>
</evidence>
<keyword evidence="9" id="KW-1185">Reference proteome</keyword>